<proteinExistence type="predicted"/>
<dbReference type="GeneID" id="8437167"/>
<dbReference type="RefSeq" id="XP_002544638.1">
    <property type="nucleotide sequence ID" value="XM_002544592.1"/>
</dbReference>
<dbReference type="EMBL" id="CH476616">
    <property type="protein sequence ID" value="EEP79309.1"/>
    <property type="molecule type" value="Genomic_DNA"/>
</dbReference>
<dbReference type="KEGG" id="ure:UREG_04155"/>
<accession>C4JMU7</accession>
<dbReference type="AlphaFoldDB" id="C4JMU7"/>
<sequence>MASTSPTPKLVTYSIEIQQHILRNISDIPTLAALIQAYQSIRLAYENHRDTIITSVLNNEIGPDLIQEAYAVEQISSLQRNWDPRRFFEIAAKRPSSESRRVMKWSLEEALAASQLHSTVDLLAHDFIPSVGGNTQSVGYHRGQSHAAAPLSSRILGFKRSFYRFDLFSKVYRCCLDFCSDPRLHHEEIFKLVFKEIPDSKPEQLVGLTEHLYRCLVPGNYVPRAPLRICTGR</sequence>
<evidence type="ECO:0000313" key="2">
    <source>
        <dbReference type="Proteomes" id="UP000002058"/>
    </source>
</evidence>
<keyword evidence="2" id="KW-1185">Reference proteome</keyword>
<protein>
    <submittedName>
        <fullName evidence="1">Uncharacterized protein</fullName>
    </submittedName>
</protein>
<evidence type="ECO:0000313" key="1">
    <source>
        <dbReference type="EMBL" id="EEP79309.1"/>
    </source>
</evidence>
<dbReference type="InParanoid" id="C4JMU7"/>
<reference evidence="2" key="1">
    <citation type="journal article" date="2009" name="Genome Res.">
        <title>Comparative genomic analyses of the human fungal pathogens Coccidioides and their relatives.</title>
        <authorList>
            <person name="Sharpton T.J."/>
            <person name="Stajich J.E."/>
            <person name="Rounsley S.D."/>
            <person name="Gardner M.J."/>
            <person name="Wortman J.R."/>
            <person name="Jordar V.S."/>
            <person name="Maiti R."/>
            <person name="Kodira C.D."/>
            <person name="Neafsey D.E."/>
            <person name="Zeng Q."/>
            <person name="Hung C.-Y."/>
            <person name="McMahan C."/>
            <person name="Muszewska A."/>
            <person name="Grynberg M."/>
            <person name="Mandel M.A."/>
            <person name="Kellner E.M."/>
            <person name="Barker B.M."/>
            <person name="Galgiani J.N."/>
            <person name="Orbach M.J."/>
            <person name="Kirkland T.N."/>
            <person name="Cole G.T."/>
            <person name="Henn M.R."/>
            <person name="Birren B.W."/>
            <person name="Taylor J.W."/>
        </authorList>
    </citation>
    <scope>NUCLEOTIDE SEQUENCE [LARGE SCALE GENOMIC DNA]</scope>
    <source>
        <strain evidence="2">UAMH 1704</strain>
    </source>
</reference>
<gene>
    <name evidence="1" type="ORF">UREG_04155</name>
</gene>
<name>C4JMU7_UNCRE</name>
<dbReference type="Proteomes" id="UP000002058">
    <property type="component" value="Unassembled WGS sequence"/>
</dbReference>
<dbReference type="HOGENOM" id="CLU_1190645_0_0_1"/>
<organism evidence="1 2">
    <name type="scientific">Uncinocarpus reesii (strain UAMH 1704)</name>
    <dbReference type="NCBI Taxonomy" id="336963"/>
    <lineage>
        <taxon>Eukaryota</taxon>
        <taxon>Fungi</taxon>
        <taxon>Dikarya</taxon>
        <taxon>Ascomycota</taxon>
        <taxon>Pezizomycotina</taxon>
        <taxon>Eurotiomycetes</taxon>
        <taxon>Eurotiomycetidae</taxon>
        <taxon>Onygenales</taxon>
        <taxon>Onygenaceae</taxon>
        <taxon>Uncinocarpus</taxon>
    </lineage>
</organism>
<dbReference type="OrthoDB" id="5427059at2759"/>
<dbReference type="VEuPathDB" id="FungiDB:UREG_04155"/>